<keyword evidence="2" id="KW-1185">Reference proteome</keyword>
<protein>
    <submittedName>
        <fullName evidence="1">Uncharacterized protein</fullName>
    </submittedName>
</protein>
<dbReference type="VEuPathDB" id="FungiDB:PSHT_06735"/>
<sequence length="287" mass="33005">MFVETNRRSGKNKIIDFVEPFKQSDDDRMDAFAITPVCLWIALSLDNLLGYIPLDQDDPNVRTEKLREEEKNFTTCLCSNCDPEGAKNLVEGFKYLTTDNFAENITSRNLLFDIPVSMVVPKATTTQSPVKADTGKEPLDEELETFAEFLVSEFAQFHYTQINPEYSEFEPEEHFAIFEAQRVVVGFCGGVSNKVLEDLVGGGAHDTQMVHLLERLKEYTGKASYLDYVRQLEVEREQAEEEKRKKVAARNEATLERRRQKAEETKRKNVEKAEANKRQRLMSRTKN</sequence>
<dbReference type="AlphaFoldDB" id="A0A2S4VS20"/>
<accession>A0A2S4VS20</accession>
<dbReference type="EMBL" id="PKSL01000032">
    <property type="protein sequence ID" value="POW12337.1"/>
    <property type="molecule type" value="Genomic_DNA"/>
</dbReference>
<name>A0A2S4VS20_9BASI</name>
<gene>
    <name evidence="1" type="ORF">PSTT_04594</name>
</gene>
<comment type="caution">
    <text evidence="1">The sequence shown here is derived from an EMBL/GenBank/DDBJ whole genome shotgun (WGS) entry which is preliminary data.</text>
</comment>
<dbReference type="OrthoDB" id="2511601at2759"/>
<dbReference type="VEuPathDB" id="FungiDB:PSTT_04594"/>
<evidence type="ECO:0000313" key="1">
    <source>
        <dbReference type="EMBL" id="POW12337.1"/>
    </source>
</evidence>
<organism evidence="1 2">
    <name type="scientific">Puccinia striiformis</name>
    <dbReference type="NCBI Taxonomy" id="27350"/>
    <lineage>
        <taxon>Eukaryota</taxon>
        <taxon>Fungi</taxon>
        <taxon>Dikarya</taxon>
        <taxon>Basidiomycota</taxon>
        <taxon>Pucciniomycotina</taxon>
        <taxon>Pucciniomycetes</taxon>
        <taxon>Pucciniales</taxon>
        <taxon>Pucciniaceae</taxon>
        <taxon>Puccinia</taxon>
    </lineage>
</organism>
<evidence type="ECO:0000313" key="2">
    <source>
        <dbReference type="Proteomes" id="UP000239156"/>
    </source>
</evidence>
<reference evidence="1" key="1">
    <citation type="submission" date="2017-12" db="EMBL/GenBank/DDBJ databases">
        <title>Gene loss provides genomic basis for host adaptation in cereal stripe rust fungi.</title>
        <authorList>
            <person name="Xia C."/>
        </authorList>
    </citation>
    <scope>NUCLEOTIDE SEQUENCE [LARGE SCALE GENOMIC DNA]</scope>
    <source>
        <strain evidence="1">93-210</strain>
    </source>
</reference>
<dbReference type="Proteomes" id="UP000239156">
    <property type="component" value="Unassembled WGS sequence"/>
</dbReference>
<proteinExistence type="predicted"/>